<feature type="region of interest" description="Disordered" evidence="1">
    <location>
        <begin position="190"/>
        <end position="237"/>
    </location>
</feature>
<evidence type="ECO:0000256" key="1">
    <source>
        <dbReference type="SAM" id="MobiDB-lite"/>
    </source>
</evidence>
<gene>
    <name evidence="2" type="ORF">Anapl_04985</name>
</gene>
<name>R0LW19_ANAPL</name>
<proteinExistence type="predicted"/>
<protein>
    <submittedName>
        <fullName evidence="2">Uncharacterized protein</fullName>
    </submittedName>
</protein>
<reference evidence="3" key="1">
    <citation type="journal article" date="2013" name="Nat. Genet.">
        <title>The duck genome and transcriptome provide insight into an avian influenza virus reservoir species.</title>
        <authorList>
            <person name="Huang Y."/>
            <person name="Li Y."/>
            <person name="Burt D.W."/>
            <person name="Chen H."/>
            <person name="Zhang Y."/>
            <person name="Qian W."/>
            <person name="Kim H."/>
            <person name="Gan S."/>
            <person name="Zhao Y."/>
            <person name="Li J."/>
            <person name="Yi K."/>
            <person name="Feng H."/>
            <person name="Zhu P."/>
            <person name="Li B."/>
            <person name="Liu Q."/>
            <person name="Fairley S."/>
            <person name="Magor K.E."/>
            <person name="Du Z."/>
            <person name="Hu X."/>
            <person name="Goodman L."/>
            <person name="Tafer H."/>
            <person name="Vignal A."/>
            <person name="Lee T."/>
            <person name="Kim K.W."/>
            <person name="Sheng Z."/>
            <person name="An Y."/>
            <person name="Searle S."/>
            <person name="Herrero J."/>
            <person name="Groenen M.A."/>
            <person name="Crooijmans R.P."/>
            <person name="Faraut T."/>
            <person name="Cai Q."/>
            <person name="Webster R.G."/>
            <person name="Aldridge J.R."/>
            <person name="Warren W.C."/>
            <person name="Bartschat S."/>
            <person name="Kehr S."/>
            <person name="Marz M."/>
            <person name="Stadler P.F."/>
            <person name="Smith J."/>
            <person name="Kraus R.H."/>
            <person name="Zhao Y."/>
            <person name="Ren L."/>
            <person name="Fei J."/>
            <person name="Morisson M."/>
            <person name="Kaiser P."/>
            <person name="Griffin D.K."/>
            <person name="Rao M."/>
            <person name="Pitel F."/>
            <person name="Wang J."/>
            <person name="Li N."/>
        </authorList>
    </citation>
    <scope>NUCLEOTIDE SEQUENCE [LARGE SCALE GENOMIC DNA]</scope>
</reference>
<keyword evidence="3" id="KW-1185">Reference proteome</keyword>
<sequence length="237" mass="25715">MRWMCHDVSASSRRKEGAVVRRDKGLESDWGREFTGCIQLAKLSPNTSPGICQDVAMSTLCSVSQGTCQAEEPDSETSPLPLPGCLQHLPWLPKTFEKCNVLALQGLPISHMVLPLEDTPVGITVISSGFVNHRGSKQARSLLRTASQNHCLYLFCLLALVKSEGQVFEGSLSTAATAFSTAHTQRQDHLVAQSSENSYGKEGCSTLPNTGAKPTVVHEATRHSPTVRAGRMRRTTL</sequence>
<dbReference type="EMBL" id="KB742764">
    <property type="protein sequence ID" value="EOB04683.1"/>
    <property type="molecule type" value="Genomic_DNA"/>
</dbReference>
<dbReference type="Proteomes" id="UP000296049">
    <property type="component" value="Unassembled WGS sequence"/>
</dbReference>
<organism evidence="2 3">
    <name type="scientific">Anas platyrhynchos</name>
    <name type="common">Mallard</name>
    <name type="synonym">Anas boschas</name>
    <dbReference type="NCBI Taxonomy" id="8839"/>
    <lineage>
        <taxon>Eukaryota</taxon>
        <taxon>Metazoa</taxon>
        <taxon>Chordata</taxon>
        <taxon>Craniata</taxon>
        <taxon>Vertebrata</taxon>
        <taxon>Euteleostomi</taxon>
        <taxon>Archelosauria</taxon>
        <taxon>Archosauria</taxon>
        <taxon>Dinosauria</taxon>
        <taxon>Saurischia</taxon>
        <taxon>Theropoda</taxon>
        <taxon>Coelurosauria</taxon>
        <taxon>Aves</taxon>
        <taxon>Neognathae</taxon>
        <taxon>Galloanserae</taxon>
        <taxon>Anseriformes</taxon>
        <taxon>Anatidae</taxon>
        <taxon>Anatinae</taxon>
        <taxon>Anas</taxon>
    </lineage>
</organism>
<evidence type="ECO:0000313" key="3">
    <source>
        <dbReference type="Proteomes" id="UP000296049"/>
    </source>
</evidence>
<evidence type="ECO:0000313" key="2">
    <source>
        <dbReference type="EMBL" id="EOB04683.1"/>
    </source>
</evidence>
<accession>R0LW19</accession>
<dbReference type="AlphaFoldDB" id="R0LW19"/>